<dbReference type="Proteomes" id="UP000790787">
    <property type="component" value="Chromosome 1"/>
</dbReference>
<reference evidence="1" key="1">
    <citation type="journal article" date="2014" name="Nat. Commun.">
        <title>The tobacco genome sequence and its comparison with those of tomato and potato.</title>
        <authorList>
            <person name="Sierro N."/>
            <person name="Battey J.N."/>
            <person name="Ouadi S."/>
            <person name="Bakaher N."/>
            <person name="Bovet L."/>
            <person name="Willig A."/>
            <person name="Goepfert S."/>
            <person name="Peitsch M.C."/>
            <person name="Ivanov N.V."/>
        </authorList>
    </citation>
    <scope>NUCLEOTIDE SEQUENCE [LARGE SCALE GENOMIC DNA]</scope>
</reference>
<protein>
    <submittedName>
        <fullName evidence="2">Disease resistance protein RGA1</fullName>
    </submittedName>
</protein>
<gene>
    <name evidence="2" type="primary">LOC142163051</name>
</gene>
<evidence type="ECO:0000313" key="2">
    <source>
        <dbReference type="RefSeq" id="XP_075076405.1"/>
    </source>
</evidence>
<accession>A0AC58RUP7</accession>
<dbReference type="RefSeq" id="XP_075076405.1">
    <property type="nucleotide sequence ID" value="XM_075220304.1"/>
</dbReference>
<reference evidence="2" key="2">
    <citation type="submission" date="2025-08" db="UniProtKB">
        <authorList>
            <consortium name="RefSeq"/>
        </authorList>
    </citation>
    <scope>IDENTIFICATION</scope>
    <source>
        <tissue evidence="2">Leaf</tissue>
    </source>
</reference>
<evidence type="ECO:0000313" key="1">
    <source>
        <dbReference type="Proteomes" id="UP000790787"/>
    </source>
</evidence>
<proteinExistence type="predicted"/>
<organism evidence="1 2">
    <name type="scientific">Nicotiana tabacum</name>
    <name type="common">Common tobacco</name>
    <dbReference type="NCBI Taxonomy" id="4097"/>
    <lineage>
        <taxon>Eukaryota</taxon>
        <taxon>Viridiplantae</taxon>
        <taxon>Streptophyta</taxon>
        <taxon>Embryophyta</taxon>
        <taxon>Tracheophyta</taxon>
        <taxon>Spermatophyta</taxon>
        <taxon>Magnoliopsida</taxon>
        <taxon>eudicotyledons</taxon>
        <taxon>Gunneridae</taxon>
        <taxon>Pentapetalae</taxon>
        <taxon>asterids</taxon>
        <taxon>lamiids</taxon>
        <taxon>Solanales</taxon>
        <taxon>Solanaceae</taxon>
        <taxon>Nicotianoideae</taxon>
        <taxon>Nicotianeae</taxon>
        <taxon>Nicotiana</taxon>
    </lineage>
</organism>
<keyword evidence="1" id="KW-1185">Reference proteome</keyword>
<name>A0AC58RUP7_TOBAC</name>
<sequence>MESVVTYSLKELPHEDCFSLFLKWAFRNGQERHFPNLTKIGEDIVKKCIRVPLARKTLSSMLYATTDEREWLKVRDDKLWQLKQDNNDILLALRLSYNQLPYYMKQ</sequence>